<name>A0ABX1AVW1_9ACTN</name>
<proteinExistence type="predicted"/>
<accession>A0ABX1AVW1</accession>
<dbReference type="EMBL" id="JAATEP010000002">
    <property type="protein sequence ID" value="NJP88757.1"/>
    <property type="molecule type" value="Genomic_DNA"/>
</dbReference>
<reference evidence="1 2" key="1">
    <citation type="submission" date="2020-03" db="EMBL/GenBank/DDBJ databases">
        <title>WGS of actinomycetes isolated from Thailand.</title>
        <authorList>
            <person name="Thawai C."/>
        </authorList>
    </citation>
    <scope>NUCLEOTIDE SEQUENCE [LARGE SCALE GENOMIC DNA]</scope>
    <source>
        <strain evidence="1 2">FMUSA5-5</strain>
    </source>
</reference>
<organism evidence="1 2">
    <name type="scientific">Nonomuraea composti</name>
    <dbReference type="NCBI Taxonomy" id="2720023"/>
    <lineage>
        <taxon>Bacteria</taxon>
        <taxon>Bacillati</taxon>
        <taxon>Actinomycetota</taxon>
        <taxon>Actinomycetes</taxon>
        <taxon>Streptosporangiales</taxon>
        <taxon>Streptosporangiaceae</taxon>
        <taxon>Nonomuraea</taxon>
    </lineage>
</organism>
<dbReference type="SUPFAM" id="SSF52540">
    <property type="entry name" value="P-loop containing nucleoside triphosphate hydrolases"/>
    <property type="match status" value="1"/>
</dbReference>
<dbReference type="Gene3D" id="3.40.50.300">
    <property type="entry name" value="P-loop containing nucleotide triphosphate hydrolases"/>
    <property type="match status" value="1"/>
</dbReference>
<comment type="caution">
    <text evidence="1">The sequence shown here is derived from an EMBL/GenBank/DDBJ whole genome shotgun (WGS) entry which is preliminary data.</text>
</comment>
<dbReference type="InterPro" id="IPR027417">
    <property type="entry name" value="P-loop_NTPase"/>
</dbReference>
<dbReference type="Pfam" id="PF13469">
    <property type="entry name" value="Sulfotransfer_3"/>
    <property type="match status" value="1"/>
</dbReference>
<gene>
    <name evidence="1" type="ORF">HCN51_04685</name>
</gene>
<evidence type="ECO:0000313" key="1">
    <source>
        <dbReference type="EMBL" id="NJP88757.1"/>
    </source>
</evidence>
<evidence type="ECO:0000313" key="2">
    <source>
        <dbReference type="Proteomes" id="UP000696294"/>
    </source>
</evidence>
<keyword evidence="2" id="KW-1185">Reference proteome</keyword>
<dbReference type="Proteomes" id="UP000696294">
    <property type="component" value="Unassembled WGS sequence"/>
</dbReference>
<sequence length="352" mass="38663">MRRRRPVDLTIVVGTGRCGSTLLSRILREHPDVLSVSEFFSTLGVGRKLPTGELDGAELWGLLSAPATFLDALIRDGLKPPELYYPYGKGRFDPATGVPVICHSVLPLLTDDPDGLFDRLAAEIPAWPRRPAADQYRHVFRLLAGLYGRRFVVERSGASLVMVERLRRLFPEARFVHLHRDGPDCALSMSRHPSFRWQTLAISAVRAAGLPPTATLEEVEAALPARFRGLICPPYNADLLMGYPIPVHVFGAQWWSAMVCDGVASLRELPREAWISMSYEALLRGPEAELRRLAEFAGLPVPARWLEAARRLVDPGRAGRARAELDAESLAALRAACEPGAAAIAAAEHSLS</sequence>
<protein>
    <submittedName>
        <fullName evidence="1">Sulfotransferase</fullName>
    </submittedName>
</protein>